<evidence type="ECO:0000313" key="1">
    <source>
        <dbReference type="EMBL" id="MBD7949610.1"/>
    </source>
</evidence>
<sequence length="65" mass="7104">MSAPFVARFHGTCTDCEEHIAPGERIVSLGDGEYEHATCRTVDRPAETCPTCWLTMPCDCEGTTP</sequence>
<evidence type="ECO:0000313" key="2">
    <source>
        <dbReference type="Proteomes" id="UP000641803"/>
    </source>
</evidence>
<accession>A0ABR8RPA1</accession>
<gene>
    <name evidence="1" type="ORF">H9652_04195</name>
</gene>
<comment type="caution">
    <text evidence="1">The sequence shown here is derived from an EMBL/GenBank/DDBJ whole genome shotgun (WGS) entry which is preliminary data.</text>
</comment>
<dbReference type="Proteomes" id="UP000641803">
    <property type="component" value="Unassembled WGS sequence"/>
</dbReference>
<dbReference type="RefSeq" id="WP_191795017.1">
    <property type="nucleotide sequence ID" value="NZ_JACSQQ010000005.1"/>
</dbReference>
<dbReference type="EMBL" id="JACSQQ010000005">
    <property type="protein sequence ID" value="MBD7949610.1"/>
    <property type="molecule type" value="Genomic_DNA"/>
</dbReference>
<name>A0ABR8RPA1_9CELL</name>
<organism evidence="1 2">
    <name type="scientific">Oerskovia rustica</name>
    <dbReference type="NCBI Taxonomy" id="2762237"/>
    <lineage>
        <taxon>Bacteria</taxon>
        <taxon>Bacillati</taxon>
        <taxon>Actinomycetota</taxon>
        <taxon>Actinomycetes</taxon>
        <taxon>Micrococcales</taxon>
        <taxon>Cellulomonadaceae</taxon>
        <taxon>Oerskovia</taxon>
    </lineage>
</organism>
<keyword evidence="2" id="KW-1185">Reference proteome</keyword>
<reference evidence="1 2" key="1">
    <citation type="submission" date="2020-08" db="EMBL/GenBank/DDBJ databases">
        <title>A Genomic Blueprint of the Chicken Gut Microbiome.</title>
        <authorList>
            <person name="Gilroy R."/>
            <person name="Ravi A."/>
            <person name="Getino M."/>
            <person name="Pursley I."/>
            <person name="Horton D.L."/>
            <person name="Alikhan N.-F."/>
            <person name="Baker D."/>
            <person name="Gharbi K."/>
            <person name="Hall N."/>
            <person name="Watson M."/>
            <person name="Adriaenssens E.M."/>
            <person name="Foster-Nyarko E."/>
            <person name="Jarju S."/>
            <person name="Secka A."/>
            <person name="Antonio M."/>
            <person name="Oren A."/>
            <person name="Chaudhuri R."/>
            <person name="La Ragione R.M."/>
            <person name="Hildebrand F."/>
            <person name="Pallen M.J."/>
        </authorList>
    </citation>
    <scope>NUCLEOTIDE SEQUENCE [LARGE SCALE GENOMIC DNA]</scope>
    <source>
        <strain evidence="1 2">Sa4CUA1</strain>
    </source>
</reference>
<proteinExistence type="predicted"/>
<protein>
    <submittedName>
        <fullName evidence="1">Uncharacterized protein</fullName>
    </submittedName>
</protein>